<gene>
    <name evidence="2" type="ORF">JOC73_002380</name>
</gene>
<dbReference type="Pfam" id="PF05504">
    <property type="entry name" value="Spore_GerAC"/>
    <property type="match status" value="1"/>
</dbReference>
<reference evidence="2 3" key="1">
    <citation type="submission" date="2021-01" db="EMBL/GenBank/DDBJ databases">
        <title>Genomic Encyclopedia of Type Strains, Phase IV (KMG-IV): sequencing the most valuable type-strain genomes for metagenomic binning, comparative biology and taxonomic classification.</title>
        <authorList>
            <person name="Goeker M."/>
        </authorList>
    </citation>
    <scope>NUCLEOTIDE SEQUENCE [LARGE SCALE GENOMIC DNA]</scope>
    <source>
        <strain evidence="2 3">DSM 25890</strain>
    </source>
</reference>
<comment type="caution">
    <text evidence="2">The sequence shown here is derived from an EMBL/GenBank/DDBJ whole genome shotgun (WGS) entry which is preliminary data.</text>
</comment>
<evidence type="ECO:0000313" key="3">
    <source>
        <dbReference type="Proteomes" id="UP001314796"/>
    </source>
</evidence>
<name>A0ABS2NSC0_9FIRM</name>
<feature type="domain" description="Spore germination GerAC-like C-terminal" evidence="1">
    <location>
        <begin position="2"/>
        <end position="108"/>
    </location>
</feature>
<dbReference type="PANTHER" id="PTHR35789">
    <property type="entry name" value="SPORE GERMINATION PROTEIN B3"/>
    <property type="match status" value="1"/>
</dbReference>
<evidence type="ECO:0000259" key="1">
    <source>
        <dbReference type="Pfam" id="PF05504"/>
    </source>
</evidence>
<dbReference type="EMBL" id="JAFBEE010000018">
    <property type="protein sequence ID" value="MBM7615806.1"/>
    <property type="molecule type" value="Genomic_DNA"/>
</dbReference>
<proteinExistence type="predicted"/>
<dbReference type="Proteomes" id="UP001314796">
    <property type="component" value="Unassembled WGS sequence"/>
</dbReference>
<sequence length="117" mass="13151">MELDGEEIKITINVKARGALAGQQIDIDLANPDMLEVLETKCEEAIKAKINDTVMVAQKELESDILGFGEAIRRDELSVWKKIEADWEELFPSIPVEINVVFEILRTGLTSKPLEIQ</sequence>
<keyword evidence="3" id="KW-1185">Reference proteome</keyword>
<dbReference type="PANTHER" id="PTHR35789:SF1">
    <property type="entry name" value="SPORE GERMINATION PROTEIN B3"/>
    <property type="match status" value="1"/>
</dbReference>
<dbReference type="InterPro" id="IPR046953">
    <property type="entry name" value="Spore_GerAC-like_C"/>
</dbReference>
<dbReference type="InterPro" id="IPR038501">
    <property type="entry name" value="Spore_GerAC_C_sf"/>
</dbReference>
<dbReference type="InterPro" id="IPR008844">
    <property type="entry name" value="Spore_GerAC-like"/>
</dbReference>
<evidence type="ECO:0000313" key="2">
    <source>
        <dbReference type="EMBL" id="MBM7615806.1"/>
    </source>
</evidence>
<accession>A0ABS2NSC0</accession>
<dbReference type="Gene3D" id="3.30.300.210">
    <property type="entry name" value="Nutrient germinant receptor protein C, domain 3"/>
    <property type="match status" value="1"/>
</dbReference>
<organism evidence="2 3">
    <name type="scientific">Alkaliphilus hydrothermalis</name>
    <dbReference type="NCBI Taxonomy" id="1482730"/>
    <lineage>
        <taxon>Bacteria</taxon>
        <taxon>Bacillati</taxon>
        <taxon>Bacillota</taxon>
        <taxon>Clostridia</taxon>
        <taxon>Peptostreptococcales</taxon>
        <taxon>Natronincolaceae</taxon>
        <taxon>Alkaliphilus</taxon>
    </lineage>
</organism>
<protein>
    <recommendedName>
        <fullName evidence="1">Spore germination GerAC-like C-terminal domain-containing protein</fullName>
    </recommendedName>
</protein>